<dbReference type="EMBL" id="DXBO01000141">
    <property type="protein sequence ID" value="HIZ49024.1"/>
    <property type="molecule type" value="Genomic_DNA"/>
</dbReference>
<protein>
    <submittedName>
        <fullName evidence="2">Oxaloacetate decarboxylase</fullName>
    </submittedName>
</protein>
<accession>A0A9D2F3P4</accession>
<sequence length="42" mass="4469">MNVTSLATTLPILLAGMLGIFLVIGLIILVVYLLHKFTAGAR</sequence>
<reference evidence="2" key="1">
    <citation type="journal article" date="2021" name="PeerJ">
        <title>Extensive microbial diversity within the chicken gut microbiome revealed by metagenomics and culture.</title>
        <authorList>
            <person name="Gilroy R."/>
            <person name="Ravi A."/>
            <person name="Getino M."/>
            <person name="Pursley I."/>
            <person name="Horton D.L."/>
            <person name="Alikhan N.F."/>
            <person name="Baker D."/>
            <person name="Gharbi K."/>
            <person name="Hall N."/>
            <person name="Watson M."/>
            <person name="Adriaenssens E.M."/>
            <person name="Foster-Nyarko E."/>
            <person name="Jarju S."/>
            <person name="Secka A."/>
            <person name="Antonio M."/>
            <person name="Oren A."/>
            <person name="Chaudhuri R.R."/>
            <person name="La Ragione R."/>
            <person name="Hildebrand F."/>
            <person name="Pallen M.J."/>
        </authorList>
    </citation>
    <scope>NUCLEOTIDE SEQUENCE</scope>
    <source>
        <strain evidence="2">3436</strain>
    </source>
</reference>
<name>A0A9D2F3P4_9FIRM</name>
<gene>
    <name evidence="2" type="ORF">H9810_09915</name>
</gene>
<feature type="transmembrane region" description="Helical" evidence="1">
    <location>
        <begin position="12"/>
        <end position="34"/>
    </location>
</feature>
<keyword evidence="1" id="KW-0472">Membrane</keyword>
<evidence type="ECO:0000256" key="1">
    <source>
        <dbReference type="SAM" id="Phobius"/>
    </source>
</evidence>
<evidence type="ECO:0000313" key="3">
    <source>
        <dbReference type="Proteomes" id="UP000824031"/>
    </source>
</evidence>
<dbReference type="Proteomes" id="UP000824031">
    <property type="component" value="Unassembled WGS sequence"/>
</dbReference>
<reference evidence="2" key="2">
    <citation type="submission" date="2021-04" db="EMBL/GenBank/DDBJ databases">
        <authorList>
            <person name="Gilroy R."/>
        </authorList>
    </citation>
    <scope>NUCLEOTIDE SEQUENCE</scope>
    <source>
        <strain evidence="2">3436</strain>
    </source>
</reference>
<dbReference type="AlphaFoldDB" id="A0A9D2F3P4"/>
<keyword evidence="1" id="KW-0812">Transmembrane</keyword>
<keyword evidence="1" id="KW-1133">Transmembrane helix</keyword>
<proteinExistence type="predicted"/>
<organism evidence="2 3">
    <name type="scientific">Candidatus Gemmiger excrementavium</name>
    <dbReference type="NCBI Taxonomy" id="2838608"/>
    <lineage>
        <taxon>Bacteria</taxon>
        <taxon>Bacillati</taxon>
        <taxon>Bacillota</taxon>
        <taxon>Clostridia</taxon>
        <taxon>Eubacteriales</taxon>
        <taxon>Gemmiger</taxon>
    </lineage>
</organism>
<comment type="caution">
    <text evidence="2">The sequence shown here is derived from an EMBL/GenBank/DDBJ whole genome shotgun (WGS) entry which is preliminary data.</text>
</comment>
<evidence type="ECO:0000313" key="2">
    <source>
        <dbReference type="EMBL" id="HIZ49024.1"/>
    </source>
</evidence>